<dbReference type="InterPro" id="IPR028260">
    <property type="entry name" value="FAM177"/>
</dbReference>
<dbReference type="PANTHER" id="PTHR31206">
    <property type="entry name" value="LP10445P"/>
    <property type="match status" value="1"/>
</dbReference>
<keyword evidence="3" id="KW-1185">Reference proteome</keyword>
<dbReference type="Pfam" id="PF14774">
    <property type="entry name" value="FAM177"/>
    <property type="match status" value="1"/>
</dbReference>
<sequence>TAQLKVNVKTCVICQTSPDTQETEFGGPAGSKQRRTIHFSSGETLEEEDSEEEEEQSSDRPPFTEPAQRVSFSCKNVAILVGRISLLTCDFLGERLAGALGLKAAKYQYAIDQYDRDHKSQTTSSQTTDELRDGEAETLHLSQGVDGAQYGATADTRSPQSCDEKQTDGNKGCHNRGYQEDEDCLE</sequence>
<dbReference type="Proteomes" id="UP000472265">
    <property type="component" value="Chromosome 22"/>
</dbReference>
<dbReference type="AlphaFoldDB" id="A0A671XMK8"/>
<feature type="compositionally biased region" description="Basic and acidic residues" evidence="1">
    <location>
        <begin position="129"/>
        <end position="138"/>
    </location>
</feature>
<evidence type="ECO:0000313" key="3">
    <source>
        <dbReference type="Proteomes" id="UP000472265"/>
    </source>
</evidence>
<accession>A0A671XMK8</accession>
<gene>
    <name evidence="2" type="primary">fam177b</name>
</gene>
<name>A0A671XMK8_SPAAU</name>
<dbReference type="InParanoid" id="A0A671XMK8"/>
<dbReference type="OMA" id="YREQKIT"/>
<reference evidence="2" key="3">
    <citation type="submission" date="2025-09" db="UniProtKB">
        <authorList>
            <consortium name="Ensembl"/>
        </authorList>
    </citation>
    <scope>IDENTIFICATION</scope>
</reference>
<dbReference type="GeneTree" id="ENSGT00940000170226"/>
<evidence type="ECO:0000256" key="1">
    <source>
        <dbReference type="SAM" id="MobiDB-lite"/>
    </source>
</evidence>
<proteinExistence type="predicted"/>
<reference evidence="2" key="1">
    <citation type="submission" date="2021-04" db="EMBL/GenBank/DDBJ databases">
        <authorList>
            <consortium name="Wellcome Sanger Institute Data Sharing"/>
        </authorList>
    </citation>
    <scope>NUCLEOTIDE SEQUENCE [LARGE SCALE GENOMIC DNA]</scope>
</reference>
<organism evidence="2 3">
    <name type="scientific">Sparus aurata</name>
    <name type="common">Gilthead sea bream</name>
    <dbReference type="NCBI Taxonomy" id="8175"/>
    <lineage>
        <taxon>Eukaryota</taxon>
        <taxon>Metazoa</taxon>
        <taxon>Chordata</taxon>
        <taxon>Craniata</taxon>
        <taxon>Vertebrata</taxon>
        <taxon>Euteleostomi</taxon>
        <taxon>Actinopterygii</taxon>
        <taxon>Neopterygii</taxon>
        <taxon>Teleostei</taxon>
        <taxon>Neoteleostei</taxon>
        <taxon>Acanthomorphata</taxon>
        <taxon>Eupercaria</taxon>
        <taxon>Spariformes</taxon>
        <taxon>Sparidae</taxon>
        <taxon>Sparus</taxon>
    </lineage>
</organism>
<feature type="compositionally biased region" description="Acidic residues" evidence="1">
    <location>
        <begin position="44"/>
        <end position="56"/>
    </location>
</feature>
<dbReference type="Ensembl" id="ENSSAUT00010052684.1">
    <property type="protein sequence ID" value="ENSSAUP00010050085.1"/>
    <property type="gene ID" value="ENSSAUG00010020889.1"/>
</dbReference>
<reference evidence="2" key="2">
    <citation type="submission" date="2025-08" db="UniProtKB">
        <authorList>
            <consortium name="Ensembl"/>
        </authorList>
    </citation>
    <scope>IDENTIFICATION</scope>
</reference>
<evidence type="ECO:0000313" key="2">
    <source>
        <dbReference type="Ensembl" id="ENSSAUP00010050085.1"/>
    </source>
</evidence>
<evidence type="ECO:0008006" key="4">
    <source>
        <dbReference type="Google" id="ProtNLM"/>
    </source>
</evidence>
<feature type="region of interest" description="Disordered" evidence="1">
    <location>
        <begin position="115"/>
        <end position="186"/>
    </location>
</feature>
<feature type="region of interest" description="Disordered" evidence="1">
    <location>
        <begin position="18"/>
        <end position="67"/>
    </location>
</feature>
<dbReference type="PANTHER" id="PTHR31206:SF5">
    <property type="entry name" value="PROTEIN FAM177A1"/>
    <property type="match status" value="1"/>
</dbReference>
<protein>
    <recommendedName>
        <fullName evidence="4">Family with sequence similarity 177 member A1</fullName>
    </recommendedName>
</protein>